<evidence type="ECO:0000256" key="2">
    <source>
        <dbReference type="ARBA" id="ARBA00010699"/>
    </source>
</evidence>
<sequence length="314" mass="34310">MKKLNIVFAGTPEFALPSLQAIALSGHNLAAIYTQPDRPAGRGRRLQASPVKEWAESQHVPVYQPVNFKEPQTVTELATLKPDLMVVIAYGLILPRAVLEIPPHGCINVHASLLPRWRGASPIQHAVLHGDKETGVTIMQMDVGMDTGNMLAKASCFIHPEETAGQLHDRLAQLAVAPLLAALHALSQGSIIGEQQDSSQATYAPKINKEDALIDWHKPAEEIDRQIRAFNPWPIAYTHANEEPVRIHQAHIIPQTYEGSPGTIVALNKKGMLVATGKHALLVQRLQFAGGKAMSVADWLNAARNQLYLGLVLR</sequence>
<dbReference type="InterPro" id="IPR041711">
    <property type="entry name" value="Met-tRNA-FMT_N"/>
</dbReference>
<feature type="domain" description="Formyl transferase N-terminal" evidence="9">
    <location>
        <begin position="6"/>
        <end position="181"/>
    </location>
</feature>
<evidence type="ECO:0000256" key="3">
    <source>
        <dbReference type="ARBA" id="ARBA00012261"/>
    </source>
</evidence>
<dbReference type="OrthoDB" id="9802815at2"/>
<evidence type="ECO:0000256" key="5">
    <source>
        <dbReference type="ARBA" id="ARBA00022679"/>
    </source>
</evidence>
<dbReference type="AlphaFoldDB" id="A0A433JLG7"/>
<dbReference type="InterPro" id="IPR011034">
    <property type="entry name" value="Formyl_transferase-like_C_sf"/>
</dbReference>
<evidence type="ECO:0000256" key="8">
    <source>
        <dbReference type="HAMAP-Rule" id="MF_00182"/>
    </source>
</evidence>
<dbReference type="SUPFAM" id="SSF53328">
    <property type="entry name" value="Formyltransferase"/>
    <property type="match status" value="1"/>
</dbReference>
<dbReference type="CDD" id="cd08646">
    <property type="entry name" value="FMT_core_Met-tRNA-FMT_N"/>
    <property type="match status" value="1"/>
</dbReference>
<comment type="function">
    <text evidence="1 8">Attaches a formyl group to the free amino group of methionyl-tRNA(fMet). The formyl group appears to play a dual role in the initiator identity of N-formylmethionyl-tRNA by promoting its recognition by IF2 and preventing the misappropriation of this tRNA by the elongation apparatus.</text>
</comment>
<dbReference type="SUPFAM" id="SSF50486">
    <property type="entry name" value="FMT C-terminal domain-like"/>
    <property type="match status" value="1"/>
</dbReference>
<keyword evidence="12" id="KW-1185">Reference proteome</keyword>
<dbReference type="InterPro" id="IPR036477">
    <property type="entry name" value="Formyl_transf_N_sf"/>
</dbReference>
<feature type="binding site" evidence="8">
    <location>
        <begin position="112"/>
        <end position="115"/>
    </location>
    <ligand>
        <name>(6S)-5,6,7,8-tetrahydrofolate</name>
        <dbReference type="ChEBI" id="CHEBI:57453"/>
    </ligand>
</feature>
<dbReference type="PANTHER" id="PTHR11138">
    <property type="entry name" value="METHIONYL-TRNA FORMYLTRANSFERASE"/>
    <property type="match status" value="1"/>
</dbReference>
<dbReference type="InterPro" id="IPR005794">
    <property type="entry name" value="Fmt"/>
</dbReference>
<dbReference type="PANTHER" id="PTHR11138:SF5">
    <property type="entry name" value="METHIONYL-TRNA FORMYLTRANSFERASE, MITOCHONDRIAL"/>
    <property type="match status" value="1"/>
</dbReference>
<dbReference type="NCBIfam" id="TIGR00460">
    <property type="entry name" value="fmt"/>
    <property type="match status" value="1"/>
</dbReference>
<dbReference type="CDD" id="cd08704">
    <property type="entry name" value="Met_tRNA_FMT_C"/>
    <property type="match status" value="1"/>
</dbReference>
<gene>
    <name evidence="8" type="primary">fmt</name>
    <name evidence="11" type="ORF">EKM59_01760</name>
</gene>
<evidence type="ECO:0000256" key="7">
    <source>
        <dbReference type="ARBA" id="ARBA00048558"/>
    </source>
</evidence>
<dbReference type="Pfam" id="PF02911">
    <property type="entry name" value="Formyl_trans_C"/>
    <property type="match status" value="1"/>
</dbReference>
<dbReference type="GO" id="GO:0005829">
    <property type="term" value="C:cytosol"/>
    <property type="evidence" value="ECO:0007669"/>
    <property type="project" value="TreeGrafter"/>
</dbReference>
<dbReference type="InterPro" id="IPR037022">
    <property type="entry name" value="Formyl_trans_C_sf"/>
</dbReference>
<dbReference type="Proteomes" id="UP000288012">
    <property type="component" value="Unassembled WGS sequence"/>
</dbReference>
<dbReference type="GO" id="GO:0004479">
    <property type="term" value="F:methionyl-tRNA formyltransferase activity"/>
    <property type="evidence" value="ECO:0007669"/>
    <property type="project" value="UniProtKB-UniRule"/>
</dbReference>
<evidence type="ECO:0000256" key="4">
    <source>
        <dbReference type="ARBA" id="ARBA00016014"/>
    </source>
</evidence>
<evidence type="ECO:0000256" key="6">
    <source>
        <dbReference type="ARBA" id="ARBA00022917"/>
    </source>
</evidence>
<evidence type="ECO:0000313" key="12">
    <source>
        <dbReference type="Proteomes" id="UP000288012"/>
    </source>
</evidence>
<dbReference type="Gene3D" id="3.10.25.10">
    <property type="entry name" value="Formyl transferase, C-terminal domain"/>
    <property type="match status" value="1"/>
</dbReference>
<accession>A0A433JLG7</accession>
<reference evidence="11 12" key="1">
    <citation type="submission" date="2018-12" db="EMBL/GenBank/DDBJ databases">
        <title>Legionella sp,whole genome shotgun sequence.</title>
        <authorList>
            <person name="Wu H."/>
        </authorList>
    </citation>
    <scope>NUCLEOTIDE SEQUENCE [LARGE SCALE GENOMIC DNA]</scope>
    <source>
        <strain evidence="12">km714</strain>
    </source>
</reference>
<organism evidence="11 12">
    <name type="scientific">Legionella septentrionalis</name>
    <dbReference type="NCBI Taxonomy" id="2498109"/>
    <lineage>
        <taxon>Bacteria</taxon>
        <taxon>Pseudomonadati</taxon>
        <taxon>Pseudomonadota</taxon>
        <taxon>Gammaproteobacteria</taxon>
        <taxon>Legionellales</taxon>
        <taxon>Legionellaceae</taxon>
        <taxon>Legionella</taxon>
    </lineage>
</organism>
<feature type="domain" description="Formyl transferase C-terminal" evidence="10">
    <location>
        <begin position="206"/>
        <end position="303"/>
    </location>
</feature>
<keyword evidence="5 8" id="KW-0808">Transferase</keyword>
<comment type="catalytic activity">
    <reaction evidence="7 8">
        <text>L-methionyl-tRNA(fMet) + (6R)-10-formyltetrahydrofolate = N-formyl-L-methionyl-tRNA(fMet) + (6S)-5,6,7,8-tetrahydrofolate + H(+)</text>
        <dbReference type="Rhea" id="RHEA:24380"/>
        <dbReference type="Rhea" id="RHEA-COMP:9952"/>
        <dbReference type="Rhea" id="RHEA-COMP:9953"/>
        <dbReference type="ChEBI" id="CHEBI:15378"/>
        <dbReference type="ChEBI" id="CHEBI:57453"/>
        <dbReference type="ChEBI" id="CHEBI:78530"/>
        <dbReference type="ChEBI" id="CHEBI:78844"/>
        <dbReference type="ChEBI" id="CHEBI:195366"/>
        <dbReference type="EC" id="2.1.2.9"/>
    </reaction>
</comment>
<evidence type="ECO:0000259" key="9">
    <source>
        <dbReference type="Pfam" id="PF00551"/>
    </source>
</evidence>
<dbReference type="InterPro" id="IPR002376">
    <property type="entry name" value="Formyl_transf_N"/>
</dbReference>
<dbReference type="Gene3D" id="3.40.50.170">
    <property type="entry name" value="Formyl transferase, N-terminal domain"/>
    <property type="match status" value="1"/>
</dbReference>
<dbReference type="EMBL" id="RZGR01000004">
    <property type="protein sequence ID" value="RUQ90362.1"/>
    <property type="molecule type" value="Genomic_DNA"/>
</dbReference>
<dbReference type="InterPro" id="IPR005793">
    <property type="entry name" value="Formyl_trans_C"/>
</dbReference>
<dbReference type="RefSeq" id="WP_126953690.1">
    <property type="nucleotide sequence ID" value="NZ_RZGR01000004.1"/>
</dbReference>
<dbReference type="PROSITE" id="PS00373">
    <property type="entry name" value="GART"/>
    <property type="match status" value="1"/>
</dbReference>
<protein>
    <recommendedName>
        <fullName evidence="4 8">Methionyl-tRNA formyltransferase</fullName>
        <ecNumber evidence="3 8">2.1.2.9</ecNumber>
    </recommendedName>
</protein>
<dbReference type="InterPro" id="IPR001555">
    <property type="entry name" value="GART_AS"/>
</dbReference>
<name>A0A433JLG7_9GAMM</name>
<evidence type="ECO:0000313" key="11">
    <source>
        <dbReference type="EMBL" id="RUQ90362.1"/>
    </source>
</evidence>
<evidence type="ECO:0000256" key="1">
    <source>
        <dbReference type="ARBA" id="ARBA00002606"/>
    </source>
</evidence>
<evidence type="ECO:0000259" key="10">
    <source>
        <dbReference type="Pfam" id="PF02911"/>
    </source>
</evidence>
<dbReference type="Pfam" id="PF00551">
    <property type="entry name" value="Formyl_trans_N"/>
    <property type="match status" value="1"/>
</dbReference>
<comment type="similarity">
    <text evidence="2 8">Belongs to the Fmt family.</text>
</comment>
<comment type="caution">
    <text evidence="11">The sequence shown here is derived from an EMBL/GenBank/DDBJ whole genome shotgun (WGS) entry which is preliminary data.</text>
</comment>
<dbReference type="EC" id="2.1.2.9" evidence="3 8"/>
<dbReference type="InterPro" id="IPR044135">
    <property type="entry name" value="Met-tRNA-FMT_C"/>
</dbReference>
<proteinExistence type="inferred from homology"/>
<dbReference type="HAMAP" id="MF_00182">
    <property type="entry name" value="Formyl_trans"/>
    <property type="match status" value="1"/>
</dbReference>
<keyword evidence="6 8" id="KW-0648">Protein biosynthesis</keyword>